<protein>
    <submittedName>
        <fullName evidence="1">Uncharacterized protein</fullName>
    </submittedName>
</protein>
<evidence type="ECO:0000313" key="2">
    <source>
        <dbReference type="Proteomes" id="UP001189429"/>
    </source>
</evidence>
<accession>A0ABN9U8K1</accession>
<sequence>MRCMHLDDALGGYGLHTSFPELGLEKGYRLIEDGNLHDVHALKDADVPIDLTFFNTTVNMGLNLICPLFRIAGFTYSMIHLDAMHILDLGTSQYLIGAIFLLMVKKNFARRLRVFYKMNPRTGSGVRSRIDKISLKMFSKGRLQAKAAETKHLLPFAQLLLSENQSLLSDKDKLLNMACTELVKLHDVMAANPRVMTESAAKSLQRHMLRFLRFWHSWGGHVVFKHHMSVHLVANALKHGNPKFYTCYPDERFNRVMGRVAKSVHGGSTFYSTMLGKIIPSRC</sequence>
<name>A0ABN9U8K1_9DINO</name>
<gene>
    <name evidence="1" type="ORF">PCOR1329_LOCUS45924</name>
</gene>
<comment type="caution">
    <text evidence="1">The sequence shown here is derived from an EMBL/GenBank/DDBJ whole genome shotgun (WGS) entry which is preliminary data.</text>
</comment>
<dbReference type="Proteomes" id="UP001189429">
    <property type="component" value="Unassembled WGS sequence"/>
</dbReference>
<evidence type="ECO:0000313" key="1">
    <source>
        <dbReference type="EMBL" id="CAK0855078.1"/>
    </source>
</evidence>
<organism evidence="1 2">
    <name type="scientific">Prorocentrum cordatum</name>
    <dbReference type="NCBI Taxonomy" id="2364126"/>
    <lineage>
        <taxon>Eukaryota</taxon>
        <taxon>Sar</taxon>
        <taxon>Alveolata</taxon>
        <taxon>Dinophyceae</taxon>
        <taxon>Prorocentrales</taxon>
        <taxon>Prorocentraceae</taxon>
        <taxon>Prorocentrum</taxon>
    </lineage>
</organism>
<reference evidence="1" key="1">
    <citation type="submission" date="2023-10" db="EMBL/GenBank/DDBJ databases">
        <authorList>
            <person name="Chen Y."/>
            <person name="Shah S."/>
            <person name="Dougan E. K."/>
            <person name="Thang M."/>
            <person name="Chan C."/>
        </authorList>
    </citation>
    <scope>NUCLEOTIDE SEQUENCE [LARGE SCALE GENOMIC DNA]</scope>
</reference>
<keyword evidence="2" id="KW-1185">Reference proteome</keyword>
<dbReference type="EMBL" id="CAUYUJ010015517">
    <property type="protein sequence ID" value="CAK0855078.1"/>
    <property type="molecule type" value="Genomic_DNA"/>
</dbReference>
<proteinExistence type="predicted"/>